<accession>A0A0A2JEP6</accession>
<evidence type="ECO:0000313" key="4">
    <source>
        <dbReference type="EMBL" id="KGO49375.1"/>
    </source>
</evidence>
<keyword evidence="2" id="KW-0521">NADP</keyword>
<dbReference type="PhylomeDB" id="A0A0A2JEP6"/>
<dbReference type="PRINTS" id="PR00080">
    <property type="entry name" value="SDRFAMILY"/>
</dbReference>
<gene>
    <name evidence="4" type="ORF">PEX2_031460</name>
</gene>
<dbReference type="SUPFAM" id="SSF51735">
    <property type="entry name" value="NAD(P)-binding Rossmann-fold domains"/>
    <property type="match status" value="1"/>
</dbReference>
<comment type="similarity">
    <text evidence="1">Belongs to the short-chain dehydrogenases/reductases (SDR) family.</text>
</comment>
<dbReference type="GO" id="GO:0006633">
    <property type="term" value="P:fatty acid biosynthetic process"/>
    <property type="evidence" value="ECO:0007669"/>
    <property type="project" value="TreeGrafter"/>
</dbReference>
<organism evidence="4 5">
    <name type="scientific">Penicillium expansum</name>
    <name type="common">Blue mold rot fungus</name>
    <dbReference type="NCBI Taxonomy" id="27334"/>
    <lineage>
        <taxon>Eukaryota</taxon>
        <taxon>Fungi</taxon>
        <taxon>Dikarya</taxon>
        <taxon>Ascomycota</taxon>
        <taxon>Pezizomycotina</taxon>
        <taxon>Eurotiomycetes</taxon>
        <taxon>Eurotiomycetidae</taxon>
        <taxon>Eurotiales</taxon>
        <taxon>Aspergillaceae</taxon>
        <taxon>Penicillium</taxon>
    </lineage>
</organism>
<evidence type="ECO:0000256" key="3">
    <source>
        <dbReference type="ARBA" id="ARBA00023002"/>
    </source>
</evidence>
<dbReference type="RefSeq" id="XP_016592802.1">
    <property type="nucleotide sequence ID" value="XM_016740421.1"/>
</dbReference>
<dbReference type="EMBL" id="JQFZ01000381">
    <property type="protein sequence ID" value="KGO49375.1"/>
    <property type="molecule type" value="Genomic_DNA"/>
</dbReference>
<dbReference type="PRINTS" id="PR00081">
    <property type="entry name" value="GDHRDH"/>
</dbReference>
<dbReference type="HOGENOM" id="CLU_010194_1_0_1"/>
<keyword evidence="3" id="KW-0560">Oxidoreductase</keyword>
<dbReference type="GO" id="GO:0048038">
    <property type="term" value="F:quinone binding"/>
    <property type="evidence" value="ECO:0007669"/>
    <property type="project" value="TreeGrafter"/>
</dbReference>
<dbReference type="VEuPathDB" id="FungiDB:PEXP_042310"/>
<dbReference type="PANTHER" id="PTHR42760">
    <property type="entry name" value="SHORT-CHAIN DEHYDROGENASES/REDUCTASES FAMILY MEMBER"/>
    <property type="match status" value="1"/>
</dbReference>
<protein>
    <submittedName>
        <fullName evidence="4">Short-chain dehydrogenase/reductase SDR</fullName>
    </submittedName>
</protein>
<proteinExistence type="inferred from homology"/>
<sequence length="253" mass="26874">MSYNFHDKTVVITGAGSGIGKATSLKLNALGATLILCDLNLESLEQLKTELEATSTSTVHLYKECDVACSTQCLSVVESVHGHTGVKRLDYLFNCAGINPTEIAITDTTDDYYTRLVDVNLRGTFNMSRACVPLMVDGSVIVNVSSMCGLRGYSGYSVYCATKFAVIGFTKALALELGPKGIRVNAVAPGPIDTPTMVGNVSGKSEHNQELRSSLALERLGEPSEVADVAIFLFSPQSSFMTGSVVDVTGGLR</sequence>
<dbReference type="STRING" id="27334.A0A0A2JEP6"/>
<dbReference type="OrthoDB" id="1669814at2759"/>
<evidence type="ECO:0000256" key="2">
    <source>
        <dbReference type="ARBA" id="ARBA00022857"/>
    </source>
</evidence>
<dbReference type="InterPro" id="IPR020904">
    <property type="entry name" value="Sc_DH/Rdtase_CS"/>
</dbReference>
<dbReference type="AlphaFoldDB" id="A0A0A2JEP6"/>
<dbReference type="Proteomes" id="UP000030143">
    <property type="component" value="Unassembled WGS sequence"/>
</dbReference>
<dbReference type="GO" id="GO:0016616">
    <property type="term" value="F:oxidoreductase activity, acting on the CH-OH group of donors, NAD or NADP as acceptor"/>
    <property type="evidence" value="ECO:0007669"/>
    <property type="project" value="TreeGrafter"/>
</dbReference>
<evidence type="ECO:0000256" key="1">
    <source>
        <dbReference type="ARBA" id="ARBA00006484"/>
    </source>
</evidence>
<name>A0A0A2JEP6_PENEN</name>
<evidence type="ECO:0000313" key="5">
    <source>
        <dbReference type="Proteomes" id="UP000030143"/>
    </source>
</evidence>
<dbReference type="Gene3D" id="3.40.50.720">
    <property type="entry name" value="NAD(P)-binding Rossmann-like Domain"/>
    <property type="match status" value="1"/>
</dbReference>
<dbReference type="GeneID" id="27675840"/>
<comment type="caution">
    <text evidence="4">The sequence shown here is derived from an EMBL/GenBank/DDBJ whole genome shotgun (WGS) entry which is preliminary data.</text>
</comment>
<dbReference type="InterPro" id="IPR036291">
    <property type="entry name" value="NAD(P)-bd_dom_sf"/>
</dbReference>
<dbReference type="PROSITE" id="PS00061">
    <property type="entry name" value="ADH_SHORT"/>
    <property type="match status" value="1"/>
</dbReference>
<dbReference type="CDD" id="cd05233">
    <property type="entry name" value="SDR_c"/>
    <property type="match status" value="1"/>
</dbReference>
<dbReference type="PANTHER" id="PTHR42760:SF83">
    <property type="entry name" value="(3R)-3-HYDROXYACYL-COA DEHYDROGENASE"/>
    <property type="match status" value="1"/>
</dbReference>
<keyword evidence="5" id="KW-1185">Reference proteome</keyword>
<reference evidence="4 5" key="1">
    <citation type="journal article" date="2015" name="Mol. Plant Microbe Interact.">
        <title>Genome, transcriptome, and functional analyses of Penicillium expansum provide new insights into secondary metabolism and pathogenicity.</title>
        <authorList>
            <person name="Ballester A.R."/>
            <person name="Marcet-Houben M."/>
            <person name="Levin E."/>
            <person name="Sela N."/>
            <person name="Selma-Lazaro C."/>
            <person name="Carmona L."/>
            <person name="Wisniewski M."/>
            <person name="Droby S."/>
            <person name="Gonzalez-Candelas L."/>
            <person name="Gabaldon T."/>
        </authorList>
    </citation>
    <scope>NUCLEOTIDE SEQUENCE [LARGE SCALE GENOMIC DNA]</scope>
    <source>
        <strain evidence="4 5">MD-8</strain>
    </source>
</reference>
<dbReference type="Pfam" id="PF13561">
    <property type="entry name" value="adh_short_C2"/>
    <property type="match status" value="1"/>
</dbReference>
<dbReference type="FunFam" id="3.40.50.720:FF:000084">
    <property type="entry name" value="Short-chain dehydrogenase reductase"/>
    <property type="match status" value="1"/>
</dbReference>
<dbReference type="InterPro" id="IPR002347">
    <property type="entry name" value="SDR_fam"/>
</dbReference>